<dbReference type="Gene3D" id="2.60.40.10">
    <property type="entry name" value="Immunoglobulins"/>
    <property type="match status" value="2"/>
</dbReference>
<dbReference type="EMBL" id="QSCF01000001">
    <property type="protein sequence ID" value="RGX81181.1"/>
    <property type="molecule type" value="Genomic_DNA"/>
</dbReference>
<gene>
    <name evidence="2" type="ORF">DXA68_00650</name>
</gene>
<dbReference type="Pfam" id="PF00041">
    <property type="entry name" value="fn3"/>
    <property type="match status" value="1"/>
</dbReference>
<proteinExistence type="predicted"/>
<dbReference type="Proteomes" id="UP000286075">
    <property type="component" value="Unassembled WGS sequence"/>
</dbReference>
<name>A0A413HBR5_9BACE</name>
<organism evidence="2 3">
    <name type="scientific">Bacteroides stercorirosoris</name>
    <dbReference type="NCBI Taxonomy" id="871324"/>
    <lineage>
        <taxon>Bacteria</taxon>
        <taxon>Pseudomonadati</taxon>
        <taxon>Bacteroidota</taxon>
        <taxon>Bacteroidia</taxon>
        <taxon>Bacteroidales</taxon>
        <taxon>Bacteroidaceae</taxon>
        <taxon>Bacteroides</taxon>
    </lineage>
</organism>
<evidence type="ECO:0000313" key="3">
    <source>
        <dbReference type="Proteomes" id="UP000286075"/>
    </source>
</evidence>
<accession>A0A413HBR5</accession>
<dbReference type="InterPro" id="IPR003961">
    <property type="entry name" value="FN3_dom"/>
</dbReference>
<comment type="caution">
    <text evidence="2">The sequence shown here is derived from an EMBL/GenBank/DDBJ whole genome shotgun (WGS) entry which is preliminary data.</text>
</comment>
<evidence type="ECO:0000313" key="2">
    <source>
        <dbReference type="EMBL" id="RGX81181.1"/>
    </source>
</evidence>
<dbReference type="CDD" id="cd00063">
    <property type="entry name" value="FN3"/>
    <property type="match status" value="1"/>
</dbReference>
<dbReference type="AlphaFoldDB" id="A0A413HBR5"/>
<dbReference type="InterPro" id="IPR036116">
    <property type="entry name" value="FN3_sf"/>
</dbReference>
<sequence length="582" mass="63233">MDIKKESMRKLLIYLVPVLAFCLLNITSCKDESEEMPRLFRPSFIASSCFAEGNTVSLAWRTSGEATSYTVELSQDATFQAEPAEVQTVKSNKCTFSNLRYETGYYARVRANNEGLDIISNWTEYTSSIRTLSRVIPKILYAPDENLITENSVAIAWKVSDVNPVDGVSVWLADGGQADEKHFDLSASEISSGKYVISGLSPRSTYLVALTNSKAPEGAEKYNQQKFTTAGMPAGAVLATDGVDLLAKIKEGMNDGSKSSLIFQLQNGVDYYLSADGLPASSTGDIKLTKSIAFLANPGERPTLYIRKGGFIIKPEVNNIPEIEYFVVENVNVKEPVVAGGSGGSKTRLLNIGKHDAGTDITIDRFEIRNSDVVLPSSVLMMNDASDGMTTINHIRIDNCRVTGVNDTKYVTKQFGFIHAINKGSNVWNDVSVSNSTFYEFYISPGVFGALTAGVPAAADSKVSISNCTFYNWATSKAAYTAIGNFSKLSTPLSLSVSGCVFGYSAGKALDPGACNLTAKNNYCTTDFEQASGTGLSLIDLGLSDSSFFRNAKENDFTVIDFESVVYTQEYGDPHWITVQEY</sequence>
<dbReference type="OrthoDB" id="1048451at2"/>
<dbReference type="PROSITE" id="PS50853">
    <property type="entry name" value="FN3"/>
    <property type="match status" value="1"/>
</dbReference>
<dbReference type="SUPFAM" id="SSF51126">
    <property type="entry name" value="Pectin lyase-like"/>
    <property type="match status" value="1"/>
</dbReference>
<evidence type="ECO:0000259" key="1">
    <source>
        <dbReference type="PROSITE" id="PS50853"/>
    </source>
</evidence>
<dbReference type="InterPro" id="IPR013783">
    <property type="entry name" value="Ig-like_fold"/>
</dbReference>
<protein>
    <submittedName>
        <fullName evidence="2">DUF5123 domain-containing protein</fullName>
    </submittedName>
</protein>
<dbReference type="SUPFAM" id="SSF49265">
    <property type="entry name" value="Fibronectin type III"/>
    <property type="match status" value="1"/>
</dbReference>
<feature type="domain" description="Fibronectin type-III" evidence="1">
    <location>
        <begin position="41"/>
        <end position="134"/>
    </location>
</feature>
<reference evidence="2 3" key="1">
    <citation type="submission" date="2018-08" db="EMBL/GenBank/DDBJ databases">
        <title>A genome reference for cultivated species of the human gut microbiota.</title>
        <authorList>
            <person name="Zou Y."/>
            <person name="Xue W."/>
            <person name="Luo G."/>
        </authorList>
    </citation>
    <scope>NUCLEOTIDE SEQUENCE [LARGE SCALE GENOMIC DNA]</scope>
    <source>
        <strain evidence="2 3">OF03-9BH</strain>
    </source>
</reference>
<dbReference type="InterPro" id="IPR011050">
    <property type="entry name" value="Pectin_lyase_fold/virulence"/>
</dbReference>